<dbReference type="CDD" id="cd06260">
    <property type="entry name" value="DUF820-like"/>
    <property type="match status" value="1"/>
</dbReference>
<name>A0A480APV7_9CYAN</name>
<evidence type="ECO:0000313" key="2">
    <source>
        <dbReference type="EMBL" id="GCL44134.1"/>
    </source>
</evidence>
<comment type="caution">
    <text evidence="2">The sequence shown here is derived from an EMBL/GenBank/DDBJ whole genome shotgun (WGS) entry which is preliminary data.</text>
</comment>
<dbReference type="PANTHER" id="PTHR36558:SF1">
    <property type="entry name" value="RESTRICTION ENDONUCLEASE DOMAIN-CONTAINING PROTEIN-RELATED"/>
    <property type="match status" value="1"/>
</dbReference>
<protein>
    <recommendedName>
        <fullName evidence="1">Putative restriction endonuclease domain-containing protein</fullName>
    </recommendedName>
</protein>
<feature type="domain" description="Putative restriction endonuclease" evidence="1">
    <location>
        <begin position="10"/>
        <end position="177"/>
    </location>
</feature>
<dbReference type="OrthoDB" id="424506at2"/>
<dbReference type="Pfam" id="PF05685">
    <property type="entry name" value="Uma2"/>
    <property type="match status" value="1"/>
</dbReference>
<dbReference type="InterPro" id="IPR012296">
    <property type="entry name" value="Nuclease_put_TT1808"/>
</dbReference>
<accession>A0A480APV7</accession>
<sequence length="190" mass="21978">MQSPLSIFSVEQYLEAEKSSDIRHEYVAGQVFAMAGASEEHNLIAGNIYAILRPHLRGSSCRAFVSDMKVKVKIRNANIFYYPDIIVTCDPEDKERYFKTRPNLIIEVLSNSTATIDKREKRINYQTIESLKEYVLIYQNQIKVEVYRQDDQGNWSTEVLGKDDKLHLDSVKLTLTMADIYEDVIAEFKK</sequence>
<dbReference type="RefSeq" id="WP_137909538.1">
    <property type="nucleotide sequence ID" value="NZ_BJCF01000073.1"/>
</dbReference>
<dbReference type="InterPro" id="IPR008538">
    <property type="entry name" value="Uma2"/>
</dbReference>
<dbReference type="EMBL" id="BJCF01000073">
    <property type="protein sequence ID" value="GCL44134.1"/>
    <property type="molecule type" value="Genomic_DNA"/>
</dbReference>
<organism evidence="2 3">
    <name type="scientific">Dolichospermum planctonicum</name>
    <dbReference type="NCBI Taxonomy" id="136072"/>
    <lineage>
        <taxon>Bacteria</taxon>
        <taxon>Bacillati</taxon>
        <taxon>Cyanobacteriota</taxon>
        <taxon>Cyanophyceae</taxon>
        <taxon>Nostocales</taxon>
        <taxon>Aphanizomenonaceae</taxon>
        <taxon>Dolichospermum</taxon>
    </lineage>
</organism>
<reference evidence="3" key="1">
    <citation type="submission" date="2019-02" db="EMBL/GenBank/DDBJ databases">
        <title>Draft genome sequence of Dolichospermum planctonicum NIES-80.</title>
        <authorList>
            <person name="Yamaguchi H."/>
            <person name="Suzuki S."/>
            <person name="Kawachi M."/>
        </authorList>
    </citation>
    <scope>NUCLEOTIDE SEQUENCE [LARGE SCALE GENOMIC DNA]</scope>
    <source>
        <strain evidence="3">NIES-80</strain>
    </source>
</reference>
<dbReference type="AlphaFoldDB" id="A0A480APV7"/>
<dbReference type="PANTHER" id="PTHR36558">
    <property type="entry name" value="GLR1098 PROTEIN"/>
    <property type="match status" value="1"/>
</dbReference>
<dbReference type="SUPFAM" id="SSF52980">
    <property type="entry name" value="Restriction endonuclease-like"/>
    <property type="match status" value="1"/>
</dbReference>
<dbReference type="Proteomes" id="UP000299367">
    <property type="component" value="Unassembled WGS sequence"/>
</dbReference>
<evidence type="ECO:0000313" key="3">
    <source>
        <dbReference type="Proteomes" id="UP000299367"/>
    </source>
</evidence>
<proteinExistence type="predicted"/>
<dbReference type="Gene3D" id="3.90.1570.10">
    <property type="entry name" value="tt1808, chain A"/>
    <property type="match status" value="1"/>
</dbReference>
<dbReference type="InterPro" id="IPR011335">
    <property type="entry name" value="Restrct_endonuc-II-like"/>
</dbReference>
<evidence type="ECO:0000259" key="1">
    <source>
        <dbReference type="Pfam" id="PF05685"/>
    </source>
</evidence>
<gene>
    <name evidence="2" type="ORF">NIES80_38590</name>
</gene>